<proteinExistence type="predicted"/>
<feature type="coiled-coil region" evidence="2">
    <location>
        <begin position="51"/>
        <end position="102"/>
    </location>
</feature>
<dbReference type="GO" id="GO:0036064">
    <property type="term" value="C:ciliary basal body"/>
    <property type="evidence" value="ECO:0007669"/>
    <property type="project" value="TreeGrafter"/>
</dbReference>
<evidence type="ECO:0000313" key="5">
    <source>
        <dbReference type="Proteomes" id="UP001347796"/>
    </source>
</evidence>
<dbReference type="InterPro" id="IPR051241">
    <property type="entry name" value="DZIP_RILPL"/>
</dbReference>
<dbReference type="PANTHER" id="PTHR21502:SF4">
    <property type="entry name" value="RILP-LIKE PROTEIN HOMOLOG"/>
    <property type="match status" value="1"/>
</dbReference>
<dbReference type="GO" id="GO:0051959">
    <property type="term" value="F:dynein light intermediate chain binding"/>
    <property type="evidence" value="ECO:0007669"/>
    <property type="project" value="TreeGrafter"/>
</dbReference>
<evidence type="ECO:0000259" key="3">
    <source>
        <dbReference type="PROSITE" id="PS51776"/>
    </source>
</evidence>
<dbReference type="Gene3D" id="1.20.58.1770">
    <property type="match status" value="1"/>
</dbReference>
<name>A0AAN8Q366_PATCE</name>
<reference evidence="4 5" key="1">
    <citation type="submission" date="2024-01" db="EMBL/GenBank/DDBJ databases">
        <title>The genome of the rayed Mediterranean limpet Patella caerulea (Linnaeus, 1758).</title>
        <authorList>
            <person name="Anh-Thu Weber A."/>
            <person name="Halstead-Nussloch G."/>
        </authorList>
    </citation>
    <scope>NUCLEOTIDE SEQUENCE [LARGE SCALE GENOMIC DNA]</scope>
    <source>
        <strain evidence="4">AATW-2023a</strain>
        <tissue evidence="4">Whole specimen</tissue>
    </source>
</reference>
<dbReference type="CDD" id="cd14445">
    <property type="entry name" value="RILP-like"/>
    <property type="match status" value="1"/>
</dbReference>
<dbReference type="Pfam" id="PF09744">
    <property type="entry name" value="RH1"/>
    <property type="match status" value="1"/>
</dbReference>
<dbReference type="GO" id="GO:0060271">
    <property type="term" value="P:cilium assembly"/>
    <property type="evidence" value="ECO:0007669"/>
    <property type="project" value="TreeGrafter"/>
</dbReference>
<organism evidence="4 5">
    <name type="scientific">Patella caerulea</name>
    <name type="common">Rayed Mediterranean limpet</name>
    <dbReference type="NCBI Taxonomy" id="87958"/>
    <lineage>
        <taxon>Eukaryota</taxon>
        <taxon>Metazoa</taxon>
        <taxon>Spiralia</taxon>
        <taxon>Lophotrochozoa</taxon>
        <taxon>Mollusca</taxon>
        <taxon>Gastropoda</taxon>
        <taxon>Patellogastropoda</taxon>
        <taxon>Patelloidea</taxon>
        <taxon>Patellidae</taxon>
        <taxon>Patella</taxon>
    </lineage>
</organism>
<dbReference type="InterPro" id="IPR034743">
    <property type="entry name" value="RH1"/>
</dbReference>
<keyword evidence="1 2" id="KW-0175">Coiled coil</keyword>
<dbReference type="Proteomes" id="UP001347796">
    <property type="component" value="Unassembled WGS sequence"/>
</dbReference>
<comment type="caution">
    <text evidence="4">The sequence shown here is derived from an EMBL/GenBank/DDBJ whole genome shotgun (WGS) entry which is preliminary data.</text>
</comment>
<dbReference type="PANTHER" id="PTHR21502">
    <property type="entry name" value="ZINC FINGER PROTEIN DZIP1"/>
    <property type="match status" value="1"/>
</dbReference>
<dbReference type="AlphaFoldDB" id="A0AAN8Q366"/>
<evidence type="ECO:0000313" key="4">
    <source>
        <dbReference type="EMBL" id="KAK6190700.1"/>
    </source>
</evidence>
<gene>
    <name evidence="4" type="ORF">SNE40_002504</name>
</gene>
<dbReference type="GO" id="GO:0031267">
    <property type="term" value="F:small GTPase binding"/>
    <property type="evidence" value="ECO:0007669"/>
    <property type="project" value="TreeGrafter"/>
</dbReference>
<feature type="domain" description="RH1" evidence="3">
    <location>
        <begin position="7"/>
        <end position="95"/>
    </location>
</feature>
<sequence>MDPFACRRRMMASEEIVSISVTDVYDQAAGIAQEFDKLITSYGHESVTDLMPKVIRTLEQLENLANKYEKESEEITQLRYVVDKLETEKNEKAQERARFEQVYMKYLINH</sequence>
<dbReference type="PROSITE" id="PS51776">
    <property type="entry name" value="RH1"/>
    <property type="match status" value="1"/>
</dbReference>
<dbReference type="EMBL" id="JAZGQO010000002">
    <property type="protein sequence ID" value="KAK6190700.1"/>
    <property type="molecule type" value="Genomic_DNA"/>
</dbReference>
<keyword evidence="5" id="KW-1185">Reference proteome</keyword>
<dbReference type="GO" id="GO:0005737">
    <property type="term" value="C:cytoplasm"/>
    <property type="evidence" value="ECO:0007669"/>
    <property type="project" value="TreeGrafter"/>
</dbReference>
<evidence type="ECO:0000256" key="2">
    <source>
        <dbReference type="SAM" id="Coils"/>
    </source>
</evidence>
<protein>
    <recommendedName>
        <fullName evidence="3">RH1 domain-containing protein</fullName>
    </recommendedName>
</protein>
<accession>A0AAN8Q366</accession>
<evidence type="ECO:0000256" key="1">
    <source>
        <dbReference type="ARBA" id="ARBA00023054"/>
    </source>
</evidence>